<comment type="caution">
    <text evidence="1">The sequence shown here is derived from an EMBL/GenBank/DDBJ whole genome shotgun (WGS) entry which is preliminary data.</text>
</comment>
<dbReference type="EMBL" id="JACXVP010000009">
    <property type="protein sequence ID" value="KAG5584632.1"/>
    <property type="molecule type" value="Genomic_DNA"/>
</dbReference>
<proteinExistence type="predicted"/>
<reference evidence="1 2" key="1">
    <citation type="submission" date="2020-09" db="EMBL/GenBank/DDBJ databases">
        <title>De no assembly of potato wild relative species, Solanum commersonii.</title>
        <authorList>
            <person name="Cho K."/>
        </authorList>
    </citation>
    <scope>NUCLEOTIDE SEQUENCE [LARGE SCALE GENOMIC DNA]</scope>
    <source>
        <strain evidence="1">LZ3.2</strain>
        <tissue evidence="1">Leaf</tissue>
    </source>
</reference>
<keyword evidence="2" id="KW-1185">Reference proteome</keyword>
<name>A0A9J5XCM6_SOLCO</name>
<dbReference type="Proteomes" id="UP000824120">
    <property type="component" value="Chromosome 9"/>
</dbReference>
<evidence type="ECO:0000313" key="1">
    <source>
        <dbReference type="EMBL" id="KAG5584632.1"/>
    </source>
</evidence>
<accession>A0A9J5XCM6</accession>
<gene>
    <name evidence="1" type="ORF">H5410_045066</name>
</gene>
<evidence type="ECO:0000313" key="2">
    <source>
        <dbReference type="Proteomes" id="UP000824120"/>
    </source>
</evidence>
<organism evidence="1 2">
    <name type="scientific">Solanum commersonii</name>
    <name type="common">Commerson's wild potato</name>
    <name type="synonym">Commerson's nightshade</name>
    <dbReference type="NCBI Taxonomy" id="4109"/>
    <lineage>
        <taxon>Eukaryota</taxon>
        <taxon>Viridiplantae</taxon>
        <taxon>Streptophyta</taxon>
        <taxon>Embryophyta</taxon>
        <taxon>Tracheophyta</taxon>
        <taxon>Spermatophyta</taxon>
        <taxon>Magnoliopsida</taxon>
        <taxon>eudicotyledons</taxon>
        <taxon>Gunneridae</taxon>
        <taxon>Pentapetalae</taxon>
        <taxon>asterids</taxon>
        <taxon>lamiids</taxon>
        <taxon>Solanales</taxon>
        <taxon>Solanaceae</taxon>
        <taxon>Solanoideae</taxon>
        <taxon>Solaneae</taxon>
        <taxon>Solanum</taxon>
    </lineage>
</organism>
<dbReference type="AlphaFoldDB" id="A0A9J5XCM6"/>
<protein>
    <submittedName>
        <fullName evidence="1">Uncharacterized protein</fullName>
    </submittedName>
</protein>
<sequence length="74" mass="8308">MKQTKGRIARLTASNVYEPNGIVVAKYEFILLERVNPSPSPTHLARQSEWAKAEVVLNAATQCLRETELIRVVT</sequence>